<keyword evidence="4" id="KW-0067">ATP-binding</keyword>
<dbReference type="InterPro" id="IPR000719">
    <property type="entry name" value="Prot_kinase_dom"/>
</dbReference>
<proteinExistence type="inferred from homology"/>
<dbReference type="SUPFAM" id="SSF56112">
    <property type="entry name" value="Protein kinase-like (PK-like)"/>
    <property type="match status" value="1"/>
</dbReference>
<keyword evidence="2" id="KW-0808">Transferase</keyword>
<evidence type="ECO:0000259" key="5">
    <source>
        <dbReference type="PROSITE" id="PS50011"/>
    </source>
</evidence>
<accession>A0A940WQU2</accession>
<keyword evidence="6" id="KW-0418">Kinase</keyword>
<dbReference type="InterPro" id="IPR011009">
    <property type="entry name" value="Kinase-like_dom_sf"/>
</dbReference>
<comment type="similarity">
    <text evidence="1">Belongs to the protein kinase superfamily. ADCK protein kinase family.</text>
</comment>
<dbReference type="GO" id="GO:0004672">
    <property type="term" value="F:protein kinase activity"/>
    <property type="evidence" value="ECO:0007669"/>
    <property type="project" value="InterPro"/>
</dbReference>
<feature type="domain" description="Protein kinase" evidence="5">
    <location>
        <begin position="124"/>
        <end position="437"/>
    </location>
</feature>
<evidence type="ECO:0000256" key="3">
    <source>
        <dbReference type="ARBA" id="ARBA00022741"/>
    </source>
</evidence>
<dbReference type="InterPro" id="IPR034646">
    <property type="entry name" value="ADCK3_dom"/>
</dbReference>
<dbReference type="AlphaFoldDB" id="A0A940WQU2"/>
<comment type="caution">
    <text evidence="6">The sequence shown here is derived from an EMBL/GenBank/DDBJ whole genome shotgun (WGS) entry which is preliminary data.</text>
</comment>
<evidence type="ECO:0000313" key="6">
    <source>
        <dbReference type="EMBL" id="MBP2707598.1"/>
    </source>
</evidence>
<dbReference type="PROSITE" id="PS50011">
    <property type="entry name" value="PROTEIN_KINASE_DOM"/>
    <property type="match status" value="1"/>
</dbReference>
<dbReference type="CDD" id="cd13970">
    <property type="entry name" value="ABC1_ADCK3"/>
    <property type="match status" value="1"/>
</dbReference>
<dbReference type="InterPro" id="IPR051409">
    <property type="entry name" value="Atypical_kinase_ADCK"/>
</dbReference>
<sequence>MSDLPHRAVTRSAKLATLPLGFAGRTALGLGRRLGGASADLVAQEIQQRTADQIFKVLGELKGGAMKLGQALSIFEAALPAEIAGPYRSTLTRLQEAAPPLPASAVHRVLTDQLGDDWRDNFLEFDDAPTAAASIGQVHRAVWHDGRQVAVKIQYPGAGKALISDFTQLSRLGKLFGVMLPGLDIKPLLAELKDRLSEELDYLHEAEAQHAFAQEFHGDADFLVPDVIAANEQILVSEWIDGTPLSRIITDGTKEERDRAGLQLTRFLFCSPSRVGMLHADPHPGNFRVMEDGRLGVLDFGAVNRMPDGYPIAFGTLTRIFNHGDMESVVRGLREEGFIRPHIEVDVDALRAFLAPYVEPTQVEEFTFSREWLRHQAATVTDLRPTNVLRQLNLPASYALIHRVHAAGVGVLCQLGTTARFRDEVVRWVPGFAGDPR</sequence>
<evidence type="ECO:0000313" key="7">
    <source>
        <dbReference type="Proteomes" id="UP000674234"/>
    </source>
</evidence>
<evidence type="ECO:0000256" key="4">
    <source>
        <dbReference type="ARBA" id="ARBA00022840"/>
    </source>
</evidence>
<keyword evidence="3" id="KW-0547">Nucleotide-binding</keyword>
<evidence type="ECO:0000256" key="2">
    <source>
        <dbReference type="ARBA" id="ARBA00022679"/>
    </source>
</evidence>
<gene>
    <name evidence="6" type="ORF">JOL79_27835</name>
</gene>
<evidence type="ECO:0000256" key="1">
    <source>
        <dbReference type="ARBA" id="ARBA00009670"/>
    </source>
</evidence>
<organism evidence="6 7">
    <name type="scientific">Microbispora oryzae</name>
    <dbReference type="NCBI Taxonomy" id="2806554"/>
    <lineage>
        <taxon>Bacteria</taxon>
        <taxon>Bacillati</taxon>
        <taxon>Actinomycetota</taxon>
        <taxon>Actinomycetes</taxon>
        <taxon>Streptosporangiales</taxon>
        <taxon>Streptosporangiaceae</taxon>
        <taxon>Microbispora</taxon>
    </lineage>
</organism>
<dbReference type="Pfam" id="PF03109">
    <property type="entry name" value="ABC1"/>
    <property type="match status" value="1"/>
</dbReference>
<name>A0A940WQU2_9ACTN</name>
<dbReference type="GO" id="GO:0005524">
    <property type="term" value="F:ATP binding"/>
    <property type="evidence" value="ECO:0007669"/>
    <property type="project" value="UniProtKB-KW"/>
</dbReference>
<dbReference type="PANTHER" id="PTHR43851:SF3">
    <property type="entry name" value="COENZYME Q8"/>
    <property type="match status" value="1"/>
</dbReference>
<reference evidence="6" key="1">
    <citation type="submission" date="2021-02" db="EMBL/GenBank/DDBJ databases">
        <title>Draft genome sequence of Microbispora sp. RL4-1S isolated from rice leaves in Thailand.</title>
        <authorList>
            <person name="Muangham S."/>
            <person name="Duangmal K."/>
        </authorList>
    </citation>
    <scope>NUCLEOTIDE SEQUENCE</scope>
    <source>
        <strain evidence="6">RL4-1S</strain>
    </source>
</reference>
<dbReference type="RefSeq" id="WP_210158864.1">
    <property type="nucleotide sequence ID" value="NZ_JAFCNB010000021.1"/>
</dbReference>
<dbReference type="EMBL" id="JAFCNB010000021">
    <property type="protein sequence ID" value="MBP2707598.1"/>
    <property type="molecule type" value="Genomic_DNA"/>
</dbReference>
<dbReference type="InterPro" id="IPR004147">
    <property type="entry name" value="ABC1_dom"/>
</dbReference>
<protein>
    <submittedName>
        <fullName evidence="6">AarF/ABC1/UbiB kinase family protein</fullName>
    </submittedName>
</protein>
<dbReference type="Proteomes" id="UP000674234">
    <property type="component" value="Unassembled WGS sequence"/>
</dbReference>
<dbReference type="PANTHER" id="PTHR43851">
    <property type="match status" value="1"/>
</dbReference>
<keyword evidence="7" id="KW-1185">Reference proteome</keyword>